<dbReference type="InterPro" id="IPR045275">
    <property type="entry name" value="MscS_archaea/bacteria_type"/>
</dbReference>
<dbReference type="RefSeq" id="WP_066955775.1">
    <property type="nucleotide sequence ID" value="NZ_BCNX01000006.1"/>
</dbReference>
<dbReference type="Gene3D" id="3.30.70.100">
    <property type="match status" value="1"/>
</dbReference>
<dbReference type="InterPro" id="IPR010920">
    <property type="entry name" value="LSM_dom_sf"/>
</dbReference>
<feature type="transmembrane region" description="Helical" evidence="7">
    <location>
        <begin position="21"/>
        <end position="39"/>
    </location>
</feature>
<dbReference type="Gene3D" id="2.30.30.60">
    <property type="match status" value="1"/>
</dbReference>
<accession>A0A1G8WPI6</accession>
<dbReference type="GO" id="GO:0008381">
    <property type="term" value="F:mechanosensitive monoatomic ion channel activity"/>
    <property type="evidence" value="ECO:0007669"/>
    <property type="project" value="InterPro"/>
</dbReference>
<dbReference type="OrthoDB" id="31543at2157"/>
<feature type="transmembrane region" description="Helical" evidence="7">
    <location>
        <begin position="87"/>
        <end position="103"/>
    </location>
</feature>
<feature type="domain" description="Mechanosensitive ion channel MscS" evidence="8">
    <location>
        <begin position="105"/>
        <end position="172"/>
    </location>
</feature>
<keyword evidence="3" id="KW-1003">Cell membrane</keyword>
<dbReference type="EMBL" id="FNFT01000001">
    <property type="protein sequence ID" value="SDJ80214.1"/>
    <property type="molecule type" value="Genomic_DNA"/>
</dbReference>
<feature type="transmembrane region" description="Helical" evidence="7">
    <location>
        <begin position="59"/>
        <end position="80"/>
    </location>
</feature>
<dbReference type="Proteomes" id="UP000326500">
    <property type="component" value="Unassembled WGS sequence"/>
</dbReference>
<keyword evidence="6 7" id="KW-0472">Membrane</keyword>
<proteinExistence type="inferred from homology"/>
<comment type="subcellular location">
    <subcellularLocation>
        <location evidence="1">Cell membrane</location>
        <topology evidence="1">Multi-pass membrane protein</topology>
    </subcellularLocation>
</comment>
<evidence type="ECO:0000259" key="8">
    <source>
        <dbReference type="Pfam" id="PF00924"/>
    </source>
</evidence>
<dbReference type="InterPro" id="IPR011014">
    <property type="entry name" value="MscS_channel_TM-2"/>
</dbReference>
<evidence type="ECO:0000256" key="6">
    <source>
        <dbReference type="ARBA" id="ARBA00023136"/>
    </source>
</evidence>
<evidence type="ECO:0000256" key="7">
    <source>
        <dbReference type="SAM" id="Phobius"/>
    </source>
</evidence>
<reference evidence="10 11" key="1">
    <citation type="submission" date="2016-10" db="EMBL/GenBank/DDBJ databases">
        <authorList>
            <person name="Varghese N."/>
            <person name="Submissions S."/>
        </authorList>
    </citation>
    <scope>NUCLEOTIDE SEQUENCE [LARGE SCALE GENOMIC DNA]</scope>
    <source>
        <strain evidence="10 11">DSM 2373</strain>
    </source>
</reference>
<evidence type="ECO:0000259" key="9">
    <source>
        <dbReference type="Pfam" id="PF21082"/>
    </source>
</evidence>
<dbReference type="STRING" id="2200.GCA_001571405_00783"/>
<evidence type="ECO:0000256" key="1">
    <source>
        <dbReference type="ARBA" id="ARBA00004651"/>
    </source>
</evidence>
<feature type="domain" description="Mechanosensitive ion channel MscS C-terminal" evidence="9">
    <location>
        <begin position="178"/>
        <end position="260"/>
    </location>
</feature>
<dbReference type="Gene3D" id="1.10.287.1260">
    <property type="match status" value="1"/>
</dbReference>
<evidence type="ECO:0000313" key="10">
    <source>
        <dbReference type="EMBL" id="SDJ80214.1"/>
    </source>
</evidence>
<keyword evidence="5 7" id="KW-1133">Transmembrane helix</keyword>
<gene>
    <name evidence="10" type="ORF">SAMN04488571_10138</name>
</gene>
<dbReference type="InterPro" id="IPR049278">
    <property type="entry name" value="MS_channel_C"/>
</dbReference>
<dbReference type="SUPFAM" id="SSF82861">
    <property type="entry name" value="Mechanosensitive channel protein MscS (YggB), transmembrane region"/>
    <property type="match status" value="1"/>
</dbReference>
<protein>
    <submittedName>
        <fullName evidence="10">Mechanosensitive ion channel</fullName>
    </submittedName>
</protein>
<dbReference type="Pfam" id="PF00924">
    <property type="entry name" value="MS_channel_2nd"/>
    <property type="match status" value="1"/>
</dbReference>
<dbReference type="PANTHER" id="PTHR30221">
    <property type="entry name" value="SMALL-CONDUCTANCE MECHANOSENSITIVE CHANNEL"/>
    <property type="match status" value="1"/>
</dbReference>
<dbReference type="AlphaFoldDB" id="A0A1G8WPI6"/>
<dbReference type="GO" id="GO:0005886">
    <property type="term" value="C:plasma membrane"/>
    <property type="evidence" value="ECO:0007669"/>
    <property type="project" value="UniProtKB-SubCell"/>
</dbReference>
<keyword evidence="4 7" id="KW-0812">Transmembrane</keyword>
<dbReference type="SUPFAM" id="SSF50182">
    <property type="entry name" value="Sm-like ribonucleoproteins"/>
    <property type="match status" value="1"/>
</dbReference>
<evidence type="ECO:0000256" key="5">
    <source>
        <dbReference type="ARBA" id="ARBA00022989"/>
    </source>
</evidence>
<evidence type="ECO:0000256" key="2">
    <source>
        <dbReference type="ARBA" id="ARBA00008017"/>
    </source>
</evidence>
<dbReference type="InterPro" id="IPR023408">
    <property type="entry name" value="MscS_beta-dom_sf"/>
</dbReference>
<evidence type="ECO:0000313" key="11">
    <source>
        <dbReference type="Proteomes" id="UP000326500"/>
    </source>
</evidence>
<dbReference type="Pfam" id="PF21082">
    <property type="entry name" value="MS_channel_3rd"/>
    <property type="match status" value="1"/>
</dbReference>
<sequence length="273" mass="29081">MEIAEILDFTVPLSSITLERVVLAILVAIIGWIVVKVLTSTFTTALSRASNLPGLVVEFLARFFSVLLYVILALIVLAALGVDISSMVLGLSAVIGLILGFGLQDSINNLAAGVWLAAFRPIDKDEFVEVKGISGKVVSVGILATELLKPDNTYITIPNSLVWGNPVINSSRMETRRVEVKVGVAYDSDLDTAIRVATDLAAAHEKVLPSPKPAVVVTELGDSSVVLALRAWTKTSDVGGVQGDLNRGILRAFREAGIEIPFPQLDVHLTGAE</sequence>
<organism evidence="10 11">
    <name type="scientific">Methanoculleus thermophilus</name>
    <dbReference type="NCBI Taxonomy" id="2200"/>
    <lineage>
        <taxon>Archaea</taxon>
        <taxon>Methanobacteriati</taxon>
        <taxon>Methanobacteriota</taxon>
        <taxon>Stenosarchaea group</taxon>
        <taxon>Methanomicrobia</taxon>
        <taxon>Methanomicrobiales</taxon>
        <taxon>Methanomicrobiaceae</taxon>
        <taxon>Methanoculleus</taxon>
    </lineage>
</organism>
<evidence type="ECO:0000256" key="3">
    <source>
        <dbReference type="ARBA" id="ARBA00022475"/>
    </source>
</evidence>
<dbReference type="PANTHER" id="PTHR30221:SF19">
    <property type="entry name" value="SMALL-CONDUCTANCE MECHANOSENSITIVE CHANNEL"/>
    <property type="match status" value="1"/>
</dbReference>
<dbReference type="InterPro" id="IPR006685">
    <property type="entry name" value="MscS_channel_2nd"/>
</dbReference>
<keyword evidence="11" id="KW-1185">Reference proteome</keyword>
<dbReference type="SUPFAM" id="SSF82689">
    <property type="entry name" value="Mechanosensitive channel protein MscS (YggB), C-terminal domain"/>
    <property type="match status" value="1"/>
</dbReference>
<dbReference type="InterPro" id="IPR011066">
    <property type="entry name" value="MscS_channel_C_sf"/>
</dbReference>
<comment type="similarity">
    <text evidence="2">Belongs to the MscS (TC 1.A.23) family.</text>
</comment>
<evidence type="ECO:0000256" key="4">
    <source>
        <dbReference type="ARBA" id="ARBA00022692"/>
    </source>
</evidence>
<name>A0A1G8WPI6_9EURY</name>